<evidence type="ECO:0000256" key="1">
    <source>
        <dbReference type="SAM" id="Phobius"/>
    </source>
</evidence>
<dbReference type="Pfam" id="PF06170">
    <property type="entry name" value="DUF983"/>
    <property type="match status" value="1"/>
</dbReference>
<dbReference type="InterPro" id="IPR009325">
    <property type="entry name" value="DUF983"/>
</dbReference>
<gene>
    <name evidence="2" type="ORF">E4O86_22195</name>
</gene>
<dbReference type="EMBL" id="SPKJ01000166">
    <property type="protein sequence ID" value="MYZ50416.1"/>
    <property type="molecule type" value="Genomic_DNA"/>
</dbReference>
<sequence length="118" mass="12643">MGRGVRSRCPNCGEGTLFRGFLTVADSCDACGEELHHHRADDAPPYFTISIVGHVVLTLALAVETFYAPPLWLHAAAWIPLTLGMSVGLLRPIKGAIVGLQWAWRMHGFGTSAATADA</sequence>
<name>A0A964T8C1_9HYPH</name>
<dbReference type="Proteomes" id="UP000773614">
    <property type="component" value="Unassembled WGS sequence"/>
</dbReference>
<dbReference type="OrthoDB" id="9799456at2"/>
<reference evidence="2" key="1">
    <citation type="submission" date="2019-03" db="EMBL/GenBank/DDBJ databases">
        <title>Afifella sp. nov., isolated from activated sludge.</title>
        <authorList>
            <person name="Li Q."/>
            <person name="Liu Y."/>
        </authorList>
    </citation>
    <scope>NUCLEOTIDE SEQUENCE</scope>
    <source>
        <strain evidence="2">L72</strain>
    </source>
</reference>
<keyword evidence="1" id="KW-0472">Membrane</keyword>
<organism evidence="2 3">
    <name type="scientific">Propylenella binzhouense</name>
    <dbReference type="NCBI Taxonomy" id="2555902"/>
    <lineage>
        <taxon>Bacteria</taxon>
        <taxon>Pseudomonadati</taxon>
        <taxon>Pseudomonadota</taxon>
        <taxon>Alphaproteobacteria</taxon>
        <taxon>Hyphomicrobiales</taxon>
        <taxon>Propylenellaceae</taxon>
        <taxon>Propylenella</taxon>
    </lineage>
</organism>
<evidence type="ECO:0000313" key="3">
    <source>
        <dbReference type="Proteomes" id="UP000773614"/>
    </source>
</evidence>
<comment type="caution">
    <text evidence="2">The sequence shown here is derived from an EMBL/GenBank/DDBJ whole genome shotgun (WGS) entry which is preliminary data.</text>
</comment>
<keyword evidence="1" id="KW-0812">Transmembrane</keyword>
<keyword evidence="3" id="KW-1185">Reference proteome</keyword>
<proteinExistence type="predicted"/>
<dbReference type="AlphaFoldDB" id="A0A964T8C1"/>
<feature type="transmembrane region" description="Helical" evidence="1">
    <location>
        <begin position="46"/>
        <end position="66"/>
    </location>
</feature>
<feature type="transmembrane region" description="Helical" evidence="1">
    <location>
        <begin position="72"/>
        <end position="90"/>
    </location>
</feature>
<accession>A0A964T8C1</accession>
<protein>
    <submittedName>
        <fullName evidence="2">DUF983 domain-containing protein</fullName>
    </submittedName>
</protein>
<keyword evidence="1" id="KW-1133">Transmembrane helix</keyword>
<evidence type="ECO:0000313" key="2">
    <source>
        <dbReference type="EMBL" id="MYZ50416.1"/>
    </source>
</evidence>